<comment type="similarity">
    <text evidence="1 5">Belongs to the CoaE family.</text>
</comment>
<feature type="binding site" evidence="5">
    <location>
        <begin position="12"/>
        <end position="17"/>
    </location>
    <ligand>
        <name>ATP</name>
        <dbReference type="ChEBI" id="CHEBI:30616"/>
    </ligand>
</feature>
<evidence type="ECO:0000313" key="9">
    <source>
        <dbReference type="Proteomes" id="UP000254620"/>
    </source>
</evidence>
<evidence type="ECO:0000256" key="1">
    <source>
        <dbReference type="ARBA" id="ARBA00009018"/>
    </source>
</evidence>
<keyword evidence="5" id="KW-0963">Cytoplasm</keyword>
<gene>
    <name evidence="5 8" type="primary">coaE</name>
    <name evidence="7" type="ORF">EIG79_00205</name>
    <name evidence="8" type="ORF">NCTC10926_01655</name>
</gene>
<dbReference type="NCBIfam" id="TIGR00152">
    <property type="entry name" value="dephospho-CoA kinase"/>
    <property type="match status" value="1"/>
</dbReference>
<evidence type="ECO:0000256" key="6">
    <source>
        <dbReference type="NCBIfam" id="TIGR00152"/>
    </source>
</evidence>
<dbReference type="EMBL" id="UFSW01000001">
    <property type="protein sequence ID" value="SUU98234.1"/>
    <property type="molecule type" value="Genomic_DNA"/>
</dbReference>
<evidence type="ECO:0000256" key="3">
    <source>
        <dbReference type="ARBA" id="ARBA00022840"/>
    </source>
</evidence>
<dbReference type="eggNOG" id="COG3024">
    <property type="taxonomic scope" value="Bacteria"/>
</dbReference>
<keyword evidence="3 5" id="KW-0067">ATP-binding</keyword>
<evidence type="ECO:0000256" key="2">
    <source>
        <dbReference type="ARBA" id="ARBA00022741"/>
    </source>
</evidence>
<keyword evidence="5 7" id="KW-0808">Transferase</keyword>
<reference evidence="7 10" key="2">
    <citation type="submission" date="2018-11" db="EMBL/GenBank/DDBJ databases">
        <title>Sequencing Av. paragallinarum serogroups.</title>
        <authorList>
            <person name="Hellmuth J.E."/>
            <person name="Boucher C.E."/>
            <person name="Cason E.D."/>
        </authorList>
    </citation>
    <scope>NUCLEOTIDE SEQUENCE [LARGE SCALE GENOMIC DNA]</scope>
    <source>
        <strain evidence="7 10">SA-3</strain>
    </source>
</reference>
<keyword evidence="5 7" id="KW-0418">Kinase</keyword>
<reference evidence="8 9" key="1">
    <citation type="submission" date="2018-06" db="EMBL/GenBank/DDBJ databases">
        <authorList>
            <consortium name="Pathogen Informatics"/>
            <person name="Doyle S."/>
        </authorList>
    </citation>
    <scope>NUCLEOTIDE SEQUENCE [LARGE SCALE GENOMIC DNA]</scope>
    <source>
        <strain evidence="8 9">NCTC10926</strain>
    </source>
</reference>
<evidence type="ECO:0000256" key="5">
    <source>
        <dbReference type="HAMAP-Rule" id="MF_00376"/>
    </source>
</evidence>
<dbReference type="PROSITE" id="PS51219">
    <property type="entry name" value="DPCK"/>
    <property type="match status" value="1"/>
</dbReference>
<dbReference type="RefSeq" id="WP_046097597.1">
    <property type="nucleotide sequence ID" value="NZ_JBANLW010000042.1"/>
</dbReference>
<dbReference type="PANTHER" id="PTHR10695">
    <property type="entry name" value="DEPHOSPHO-COA KINASE-RELATED"/>
    <property type="match status" value="1"/>
</dbReference>
<evidence type="ECO:0000313" key="7">
    <source>
        <dbReference type="EMBL" id="RZN61504.1"/>
    </source>
</evidence>
<dbReference type="AlphaFoldDB" id="A0A0F5F1W6"/>
<dbReference type="STRING" id="728.VY92_04700"/>
<comment type="function">
    <text evidence="5">Catalyzes the phosphorylation of the 3'-hydroxyl group of dephosphocoenzyme A to form coenzyme A.</text>
</comment>
<dbReference type="eggNOG" id="COG0237">
    <property type="taxonomic scope" value="Bacteria"/>
</dbReference>
<dbReference type="EC" id="2.7.1.24" evidence="5 6"/>
<dbReference type="Proteomes" id="UP000254620">
    <property type="component" value="Unassembled WGS sequence"/>
</dbReference>
<accession>A0A0F5F1W6</accession>
<dbReference type="EMBL" id="RQXS01000001">
    <property type="protein sequence ID" value="RZN61504.1"/>
    <property type="molecule type" value="Genomic_DNA"/>
</dbReference>
<proteinExistence type="inferred from homology"/>
<keyword evidence="4 5" id="KW-0173">Coenzyme A biosynthesis</keyword>
<dbReference type="UniPathway" id="UPA00241">
    <property type="reaction ID" value="UER00356"/>
</dbReference>
<dbReference type="HAMAP" id="MF_00376">
    <property type="entry name" value="Dephospho_CoA_kinase"/>
    <property type="match status" value="1"/>
</dbReference>
<protein>
    <recommendedName>
        <fullName evidence="5 6">Dephospho-CoA kinase</fullName>
        <ecNumber evidence="5 6">2.7.1.24</ecNumber>
    </recommendedName>
    <alternativeName>
        <fullName evidence="5">Dephosphocoenzyme A kinase</fullName>
    </alternativeName>
</protein>
<comment type="subcellular location">
    <subcellularLocation>
        <location evidence="5">Cytoplasm</location>
    </subcellularLocation>
</comment>
<name>A0A0F5F1W6_AVIPA</name>
<organism evidence="7 10">
    <name type="scientific">Avibacterium paragallinarum</name>
    <name type="common">Haemophilus gallinarum</name>
    <dbReference type="NCBI Taxonomy" id="728"/>
    <lineage>
        <taxon>Bacteria</taxon>
        <taxon>Pseudomonadati</taxon>
        <taxon>Pseudomonadota</taxon>
        <taxon>Gammaproteobacteria</taxon>
        <taxon>Pasteurellales</taxon>
        <taxon>Pasteurellaceae</taxon>
        <taxon>Avibacterium</taxon>
    </lineage>
</organism>
<dbReference type="PANTHER" id="PTHR10695:SF46">
    <property type="entry name" value="BIFUNCTIONAL COENZYME A SYNTHASE-RELATED"/>
    <property type="match status" value="1"/>
</dbReference>
<dbReference type="InterPro" id="IPR027417">
    <property type="entry name" value="P-loop_NTPase"/>
</dbReference>
<comment type="catalytic activity">
    <reaction evidence="5">
        <text>3'-dephospho-CoA + ATP = ADP + CoA + H(+)</text>
        <dbReference type="Rhea" id="RHEA:18245"/>
        <dbReference type="ChEBI" id="CHEBI:15378"/>
        <dbReference type="ChEBI" id="CHEBI:30616"/>
        <dbReference type="ChEBI" id="CHEBI:57287"/>
        <dbReference type="ChEBI" id="CHEBI:57328"/>
        <dbReference type="ChEBI" id="CHEBI:456216"/>
        <dbReference type="EC" id="2.7.1.24"/>
    </reaction>
</comment>
<sequence length="207" mass="23185">MGYIVGVTGGIGSGKSTIVDLFAELGAEIIDADVVAREVVAQGSPLLAQIVEHFGTQVLQDSGELNRSALRQIVFGNEQEKQWLNDLLHPAIRKEMLTRLAQSQAPYVLWVVPLLIENQLTEFCDRVLVIDVLPETQLHRASLRDHSDIQLIKNIMAAQVSCEQRLAMADDVVDNEPELPQNLPELKKKVLELHQHYLQFAKKEGYQ</sequence>
<dbReference type="GO" id="GO:0005737">
    <property type="term" value="C:cytoplasm"/>
    <property type="evidence" value="ECO:0007669"/>
    <property type="project" value="UniProtKB-SubCell"/>
</dbReference>
<comment type="pathway">
    <text evidence="5">Cofactor biosynthesis; coenzyme A biosynthesis; CoA from (R)-pantothenate: step 5/5.</text>
</comment>
<dbReference type="CDD" id="cd02022">
    <property type="entry name" value="DPCK"/>
    <property type="match status" value="1"/>
</dbReference>
<dbReference type="SUPFAM" id="SSF52540">
    <property type="entry name" value="P-loop containing nucleoside triphosphate hydrolases"/>
    <property type="match status" value="1"/>
</dbReference>
<evidence type="ECO:0000256" key="4">
    <source>
        <dbReference type="ARBA" id="ARBA00022993"/>
    </source>
</evidence>
<dbReference type="GO" id="GO:0015937">
    <property type="term" value="P:coenzyme A biosynthetic process"/>
    <property type="evidence" value="ECO:0007669"/>
    <property type="project" value="UniProtKB-UniRule"/>
</dbReference>
<dbReference type="Proteomes" id="UP000294229">
    <property type="component" value="Unassembled WGS sequence"/>
</dbReference>
<dbReference type="Pfam" id="PF01121">
    <property type="entry name" value="CoaE"/>
    <property type="match status" value="1"/>
</dbReference>
<keyword evidence="2 5" id="KW-0547">Nucleotide-binding</keyword>
<dbReference type="OrthoDB" id="9812943at2"/>
<dbReference type="InterPro" id="IPR001977">
    <property type="entry name" value="Depp_CoAkinase"/>
</dbReference>
<evidence type="ECO:0000313" key="8">
    <source>
        <dbReference type="EMBL" id="SUU98234.1"/>
    </source>
</evidence>
<dbReference type="GO" id="GO:0005524">
    <property type="term" value="F:ATP binding"/>
    <property type="evidence" value="ECO:0007669"/>
    <property type="project" value="UniProtKB-UniRule"/>
</dbReference>
<evidence type="ECO:0000313" key="10">
    <source>
        <dbReference type="Proteomes" id="UP000294229"/>
    </source>
</evidence>
<dbReference type="Gene3D" id="3.40.50.300">
    <property type="entry name" value="P-loop containing nucleotide triphosphate hydrolases"/>
    <property type="match status" value="1"/>
</dbReference>
<dbReference type="GO" id="GO:0004140">
    <property type="term" value="F:dephospho-CoA kinase activity"/>
    <property type="evidence" value="ECO:0007669"/>
    <property type="project" value="UniProtKB-UniRule"/>
</dbReference>